<comment type="caution">
    <text evidence="4">The sequence shown here is derived from an EMBL/GenBank/DDBJ whole genome shotgun (WGS) entry which is preliminary data.</text>
</comment>
<dbReference type="Gene3D" id="3.40.50.300">
    <property type="entry name" value="P-loop containing nucleotide triphosphate hydrolases"/>
    <property type="match status" value="1"/>
</dbReference>
<protein>
    <submittedName>
        <fullName evidence="4">NB-ARC domain-containing protein</fullName>
    </submittedName>
</protein>
<evidence type="ECO:0000256" key="1">
    <source>
        <dbReference type="SAM" id="MobiDB-lite"/>
    </source>
</evidence>
<evidence type="ECO:0000313" key="5">
    <source>
        <dbReference type="Proteomes" id="UP001183388"/>
    </source>
</evidence>
<dbReference type="RefSeq" id="WP_311633573.1">
    <property type="nucleotide sequence ID" value="NZ_JAVREN010000085.1"/>
</dbReference>
<feature type="transmembrane region" description="Helical" evidence="2">
    <location>
        <begin position="46"/>
        <end position="64"/>
    </location>
</feature>
<evidence type="ECO:0000313" key="4">
    <source>
        <dbReference type="EMBL" id="MDT0310607.1"/>
    </source>
</evidence>
<keyword evidence="2" id="KW-1133">Transmembrane helix</keyword>
<proteinExistence type="predicted"/>
<feature type="domain" description="NB-ARC" evidence="3">
    <location>
        <begin position="110"/>
        <end position="230"/>
    </location>
</feature>
<feature type="compositionally biased region" description="Polar residues" evidence="1">
    <location>
        <begin position="395"/>
        <end position="408"/>
    </location>
</feature>
<reference evidence="5" key="1">
    <citation type="submission" date="2023-07" db="EMBL/GenBank/DDBJ databases">
        <title>30 novel species of actinomycetes from the DSMZ collection.</title>
        <authorList>
            <person name="Nouioui I."/>
        </authorList>
    </citation>
    <scope>NUCLEOTIDE SEQUENCE [LARGE SCALE GENOMIC DNA]</scope>
    <source>
        <strain evidence="5">DSM 44917</strain>
    </source>
</reference>
<dbReference type="Proteomes" id="UP001183388">
    <property type="component" value="Unassembled WGS sequence"/>
</dbReference>
<sequence length="421" mass="45502">MRGRALVPVAGAVTGALAAFLAVLVQQATGQGTWPGPLDWMRREPWYAIPVVAGLFLLVTWAVDQLQRPPVPRRVPAPPGWAVKRDETDGVVRALRPLKRRRLKAVGITTSLWGAGGFGRTLLAQLVARDRRVRRRFRRGGMEMVTIGRAVRGRADLAAKVAEVTERLTGDTRPFSDPDEAGVHLGSLPDSGPLRLLILDDVWDRDQLEPFLQGGARCVRLVTTRNSRLLDSSAPRVRGDGMSPVQARSVLTADLPDMPEAVVEDLLRATGGWALLLRLTNRLIVAQVTTGRDATEAARDMASRLRAHGPAVVDGLAPGSGFEVDDPKLRARAVKATVEASTGLLPRGGVERFRELAAFPDGEAIPVRHVARLWERTAGFDETATRLLCDPLSGLSLSQDPGSGASTSRDPETRDADSRLA</sequence>
<evidence type="ECO:0000256" key="2">
    <source>
        <dbReference type="SAM" id="Phobius"/>
    </source>
</evidence>
<evidence type="ECO:0000259" key="3">
    <source>
        <dbReference type="Pfam" id="PF00931"/>
    </source>
</evidence>
<organism evidence="4 5">
    <name type="scientific">Streptomyces boetiae</name>
    <dbReference type="NCBI Taxonomy" id="3075541"/>
    <lineage>
        <taxon>Bacteria</taxon>
        <taxon>Bacillati</taxon>
        <taxon>Actinomycetota</taxon>
        <taxon>Actinomycetes</taxon>
        <taxon>Kitasatosporales</taxon>
        <taxon>Streptomycetaceae</taxon>
        <taxon>Streptomyces</taxon>
    </lineage>
</organism>
<dbReference type="Pfam" id="PF00931">
    <property type="entry name" value="NB-ARC"/>
    <property type="match status" value="1"/>
</dbReference>
<feature type="compositionally biased region" description="Basic and acidic residues" evidence="1">
    <location>
        <begin position="409"/>
        <end position="421"/>
    </location>
</feature>
<feature type="region of interest" description="Disordered" evidence="1">
    <location>
        <begin position="393"/>
        <end position="421"/>
    </location>
</feature>
<name>A0ABU2LG90_9ACTN</name>
<keyword evidence="5" id="KW-1185">Reference proteome</keyword>
<keyword evidence="2" id="KW-0812">Transmembrane</keyword>
<dbReference type="InterPro" id="IPR027417">
    <property type="entry name" value="P-loop_NTPase"/>
</dbReference>
<dbReference type="EMBL" id="JAVREN010000085">
    <property type="protein sequence ID" value="MDT0310607.1"/>
    <property type="molecule type" value="Genomic_DNA"/>
</dbReference>
<gene>
    <name evidence="4" type="ORF">RM780_27205</name>
</gene>
<feature type="transmembrane region" description="Helical" evidence="2">
    <location>
        <begin position="105"/>
        <end position="128"/>
    </location>
</feature>
<dbReference type="InterPro" id="IPR002182">
    <property type="entry name" value="NB-ARC"/>
</dbReference>
<accession>A0ABU2LG90</accession>
<keyword evidence="2" id="KW-0472">Membrane</keyword>
<dbReference type="SUPFAM" id="SSF52540">
    <property type="entry name" value="P-loop containing nucleoside triphosphate hydrolases"/>
    <property type="match status" value="1"/>
</dbReference>